<dbReference type="Pfam" id="PF01641">
    <property type="entry name" value="SelR"/>
    <property type="match status" value="1"/>
</dbReference>
<proteinExistence type="predicted"/>
<feature type="domain" description="MsrB" evidence="4">
    <location>
        <begin position="40"/>
        <end position="161"/>
    </location>
</feature>
<accession>A0ABX0XN90</accession>
<dbReference type="EC" id="1.8.4.12" evidence="1"/>
<evidence type="ECO:0000313" key="6">
    <source>
        <dbReference type="Proteomes" id="UP000734218"/>
    </source>
</evidence>
<protein>
    <recommendedName>
        <fullName evidence="1">peptide-methionine (R)-S-oxide reductase</fullName>
        <ecNumber evidence="1">1.8.4.12</ecNumber>
    </recommendedName>
</protein>
<dbReference type="NCBIfam" id="TIGR00357">
    <property type="entry name" value="peptide-methionine (R)-S-oxide reductase MsrB"/>
    <property type="match status" value="1"/>
</dbReference>
<comment type="catalytic activity">
    <reaction evidence="3">
        <text>L-methionyl-[protein] + [thioredoxin]-disulfide + H2O = L-methionyl-(R)-S-oxide-[protein] + [thioredoxin]-dithiol</text>
        <dbReference type="Rhea" id="RHEA:24164"/>
        <dbReference type="Rhea" id="RHEA-COMP:10698"/>
        <dbReference type="Rhea" id="RHEA-COMP:10700"/>
        <dbReference type="Rhea" id="RHEA-COMP:12313"/>
        <dbReference type="Rhea" id="RHEA-COMP:12314"/>
        <dbReference type="ChEBI" id="CHEBI:15377"/>
        <dbReference type="ChEBI" id="CHEBI:16044"/>
        <dbReference type="ChEBI" id="CHEBI:29950"/>
        <dbReference type="ChEBI" id="CHEBI:45764"/>
        <dbReference type="ChEBI" id="CHEBI:50058"/>
        <dbReference type="EC" id="1.8.4.12"/>
    </reaction>
</comment>
<dbReference type="GO" id="GO:0033743">
    <property type="term" value="F:peptide-methionine (R)-S-oxide reductase activity"/>
    <property type="evidence" value="ECO:0007669"/>
    <property type="project" value="UniProtKB-EC"/>
</dbReference>
<keyword evidence="6" id="KW-1185">Reference proteome</keyword>
<dbReference type="PROSITE" id="PS51790">
    <property type="entry name" value="MSRB"/>
    <property type="match status" value="1"/>
</dbReference>
<sequence length="161" mass="17385">MSRRALIGLGVLGAGAVAASRLGLGAEPAQAQTYPFRLSEAEWRRRLSPAAFNVLREQGTERPYSSPLNEEHRAGTFACAGCGQPVYRSRTKFESGTGWPSFWAAVPDAVGTRRDTSFGMARTEVHCSRCGGHLGHIFNDGPRPTGQRHCINGVALTFRPA</sequence>
<dbReference type="InterPro" id="IPR002579">
    <property type="entry name" value="Met_Sox_Rdtase_MsrB_dom"/>
</dbReference>
<dbReference type="SUPFAM" id="SSF51316">
    <property type="entry name" value="Mss4-like"/>
    <property type="match status" value="1"/>
</dbReference>
<dbReference type="PANTHER" id="PTHR10173">
    <property type="entry name" value="METHIONINE SULFOXIDE REDUCTASE"/>
    <property type="match status" value="1"/>
</dbReference>
<evidence type="ECO:0000256" key="3">
    <source>
        <dbReference type="ARBA" id="ARBA00048488"/>
    </source>
</evidence>
<dbReference type="InterPro" id="IPR011057">
    <property type="entry name" value="Mss4-like_sf"/>
</dbReference>
<gene>
    <name evidence="5" type="ORF">GGR88_002187</name>
</gene>
<dbReference type="PANTHER" id="PTHR10173:SF57">
    <property type="entry name" value="PEPTIDE-METHIONINE (R)-S-OXIDE REDUCTASE"/>
    <property type="match status" value="1"/>
</dbReference>
<evidence type="ECO:0000256" key="2">
    <source>
        <dbReference type="ARBA" id="ARBA00023002"/>
    </source>
</evidence>
<reference evidence="5 6" key="1">
    <citation type="submission" date="2020-03" db="EMBL/GenBank/DDBJ databases">
        <title>Genomic Encyclopedia of Type Strains, Phase IV (KMG-IV): sequencing the most valuable type-strain genomes for metagenomic binning, comparative biology and taxonomic classification.</title>
        <authorList>
            <person name="Goeker M."/>
        </authorList>
    </citation>
    <scope>NUCLEOTIDE SEQUENCE [LARGE SCALE GENOMIC DNA]</scope>
    <source>
        <strain evidence="5 6">DSM 27651</strain>
    </source>
</reference>
<dbReference type="Proteomes" id="UP000734218">
    <property type="component" value="Unassembled WGS sequence"/>
</dbReference>
<dbReference type="Gene3D" id="2.170.150.20">
    <property type="entry name" value="Peptide methionine sulfoxide reductase"/>
    <property type="match status" value="1"/>
</dbReference>
<dbReference type="InterPro" id="IPR028427">
    <property type="entry name" value="Met_Sox_Rdtase_MsrB"/>
</dbReference>
<comment type="caution">
    <text evidence="5">The sequence shown here is derived from an EMBL/GenBank/DDBJ whole genome shotgun (WGS) entry which is preliminary data.</text>
</comment>
<evidence type="ECO:0000313" key="5">
    <source>
        <dbReference type="EMBL" id="NJC34673.1"/>
    </source>
</evidence>
<name>A0ABX0XN90_9SPHN</name>
<dbReference type="EMBL" id="JAATJE010000002">
    <property type="protein sequence ID" value="NJC34673.1"/>
    <property type="molecule type" value="Genomic_DNA"/>
</dbReference>
<evidence type="ECO:0000256" key="1">
    <source>
        <dbReference type="ARBA" id="ARBA00012499"/>
    </source>
</evidence>
<organism evidence="5 6">
    <name type="scientific">Sphingomonas jejuensis</name>
    <dbReference type="NCBI Taxonomy" id="904715"/>
    <lineage>
        <taxon>Bacteria</taxon>
        <taxon>Pseudomonadati</taxon>
        <taxon>Pseudomonadota</taxon>
        <taxon>Alphaproteobacteria</taxon>
        <taxon>Sphingomonadales</taxon>
        <taxon>Sphingomonadaceae</taxon>
        <taxon>Sphingomonas</taxon>
    </lineage>
</organism>
<evidence type="ECO:0000259" key="4">
    <source>
        <dbReference type="PROSITE" id="PS51790"/>
    </source>
</evidence>
<keyword evidence="2 5" id="KW-0560">Oxidoreductase</keyword>